<accession>A0A7G6SPD8</accession>
<feature type="transmembrane region" description="Helical" evidence="1">
    <location>
        <begin position="265"/>
        <end position="288"/>
    </location>
</feature>
<dbReference type="EMBL" id="CP050296">
    <property type="protein sequence ID" value="QND56370.1"/>
    <property type="molecule type" value="Genomic_DNA"/>
</dbReference>
<keyword evidence="1" id="KW-0472">Membrane</keyword>
<reference evidence="2" key="1">
    <citation type="journal article" date="2020" name="Mol. Plant Microbe Interact.">
        <title>Complete genome sequences of four natural Pseudomonas isolates that catabolize a wide range of aromatic compounds relevant to lignin valorization.</title>
        <authorList>
            <person name="Hatmaker E.A."/>
            <person name="Presle G."/>
            <person name="Cannon O."/>
            <person name="Guss A.M."/>
            <person name="Elkins J.G."/>
        </authorList>
    </citation>
    <scope>NUCLEOTIDE SEQUENCE</scope>
    <source>
        <strain evidence="2">583</strain>
    </source>
</reference>
<protein>
    <submittedName>
        <fullName evidence="2">Uncharacterized protein</fullName>
    </submittedName>
</protein>
<proteinExistence type="predicted"/>
<evidence type="ECO:0000313" key="2">
    <source>
        <dbReference type="EMBL" id="QND56370.1"/>
    </source>
</evidence>
<evidence type="ECO:0000313" key="3">
    <source>
        <dbReference type="Proteomes" id="UP000515465"/>
    </source>
</evidence>
<dbReference type="AlphaFoldDB" id="A0A7G6SPD8"/>
<feature type="transmembrane region" description="Helical" evidence="1">
    <location>
        <begin position="331"/>
        <end position="353"/>
    </location>
</feature>
<keyword evidence="1" id="KW-1133">Transmembrane helix</keyword>
<sequence length="374" mass="41597">MAGPGDTKRSQKKLIFLLVFSVTIMVLAGHLSQIYNNGVSLLSEIRVLSVSHPDRRFGQLSRQLLAARKEIANSASKSGSLESQSLGLQAYFQVFDDLRELDLQLSQVSGRVEKYSDQASFPIIGAKLFLYYYYAFQRYLNVADSDTLIWLQKQNPASLPGPNPAQNGAVPVSPLPQPIVAVLSELGLYNKSPFCAQKIDAENLIRDQVRFIDDVMHYNYFANVAKEYFYANIYNNCFESIKYGPSYIPSMDELASSVSGLIAPYAMWILPGLYGAIGATIFYLRMILDPLVPDPSKSRIFHRIVLGALSGMVLAWFWVPDTRFGTDLANIGFSLFALCFIFGFSLDVFFAMLDRFVKVSVGAIGQMGADQAKT</sequence>
<dbReference type="Proteomes" id="UP000515465">
    <property type="component" value="Chromosome"/>
</dbReference>
<feature type="transmembrane region" description="Helical" evidence="1">
    <location>
        <begin position="300"/>
        <end position="319"/>
    </location>
</feature>
<name>A0A7G6SPD8_9HYPH</name>
<evidence type="ECO:0000256" key="1">
    <source>
        <dbReference type="SAM" id="Phobius"/>
    </source>
</evidence>
<dbReference type="RefSeq" id="WP_183462521.1">
    <property type="nucleotide sequence ID" value="NZ_CP050296.1"/>
</dbReference>
<keyword evidence="1" id="KW-0812">Transmembrane</keyword>
<gene>
    <name evidence="2" type="ORF">HB778_06855</name>
</gene>
<organism evidence="2 3">
    <name type="scientific">Mesorhizobium huakuii</name>
    <dbReference type="NCBI Taxonomy" id="28104"/>
    <lineage>
        <taxon>Bacteria</taxon>
        <taxon>Pseudomonadati</taxon>
        <taxon>Pseudomonadota</taxon>
        <taxon>Alphaproteobacteria</taxon>
        <taxon>Hyphomicrobiales</taxon>
        <taxon>Phyllobacteriaceae</taxon>
        <taxon>Mesorhizobium</taxon>
    </lineage>
</organism>